<dbReference type="GO" id="GO:0000932">
    <property type="term" value="C:P-body"/>
    <property type="evidence" value="ECO:0007669"/>
    <property type="project" value="TreeGrafter"/>
</dbReference>
<keyword evidence="11" id="KW-1185">Reference proteome</keyword>
<proteinExistence type="inferred from homology"/>
<dbReference type="PANTHER" id="PTHR23114:SF17">
    <property type="entry name" value="M7GPPPN-MRNA HYDROLASE"/>
    <property type="match status" value="1"/>
</dbReference>
<dbReference type="InterPro" id="IPR020084">
    <property type="entry name" value="NUDIX_hydrolase_CS"/>
</dbReference>
<dbReference type="InterPro" id="IPR015797">
    <property type="entry name" value="NUDIX_hydrolase-like_dom_sf"/>
</dbReference>
<dbReference type="AlphaFoldDB" id="A0A4P9Y750"/>
<keyword evidence="7" id="KW-0694">RNA-binding</keyword>
<comment type="similarity">
    <text evidence="3">Belongs to the Nudix hydrolase family. DCP2 subfamily.</text>
</comment>
<name>A0A4P9Y750_9FUNG</name>
<dbReference type="FunFam" id="3.90.79.10:FF:000003">
    <property type="entry name" value="M7GpppN-mRNA hydrolase isoform 2"/>
    <property type="match status" value="1"/>
</dbReference>
<dbReference type="InterPro" id="IPR000086">
    <property type="entry name" value="NUDIX_hydrolase_dom"/>
</dbReference>
<reference evidence="11" key="1">
    <citation type="journal article" date="2018" name="Nat. Microbiol.">
        <title>Leveraging single-cell genomics to expand the fungal tree of life.</title>
        <authorList>
            <person name="Ahrendt S.R."/>
            <person name="Quandt C.A."/>
            <person name="Ciobanu D."/>
            <person name="Clum A."/>
            <person name="Salamov A."/>
            <person name="Andreopoulos B."/>
            <person name="Cheng J.F."/>
            <person name="Woyke T."/>
            <person name="Pelin A."/>
            <person name="Henrissat B."/>
            <person name="Reynolds N.K."/>
            <person name="Benny G.L."/>
            <person name="Smith M.E."/>
            <person name="James T.Y."/>
            <person name="Grigoriev I.V."/>
        </authorList>
    </citation>
    <scope>NUCLEOTIDE SEQUENCE [LARGE SCALE GENOMIC DNA]</scope>
</reference>
<evidence type="ECO:0000256" key="8">
    <source>
        <dbReference type="ARBA" id="ARBA00023211"/>
    </source>
</evidence>
<evidence type="ECO:0000256" key="2">
    <source>
        <dbReference type="ARBA" id="ARBA00004496"/>
    </source>
</evidence>
<dbReference type="SUPFAM" id="SSF140586">
    <property type="entry name" value="Dcp2 domain-like"/>
    <property type="match status" value="1"/>
</dbReference>
<dbReference type="GO" id="GO:0030145">
    <property type="term" value="F:manganese ion binding"/>
    <property type="evidence" value="ECO:0007669"/>
    <property type="project" value="InterPro"/>
</dbReference>
<feature type="domain" description="Nudix hydrolase" evidence="9">
    <location>
        <begin position="94"/>
        <end position="221"/>
    </location>
</feature>
<comment type="cofactor">
    <cofactor evidence="1">
        <name>Mn(2+)</name>
        <dbReference type="ChEBI" id="CHEBI:29035"/>
    </cofactor>
</comment>
<dbReference type="Gene3D" id="1.10.10.1050">
    <property type="entry name" value="Dcp2, box A domain"/>
    <property type="match status" value="1"/>
</dbReference>
<dbReference type="PROSITE" id="PS51462">
    <property type="entry name" value="NUDIX"/>
    <property type="match status" value="1"/>
</dbReference>
<dbReference type="InterPro" id="IPR036189">
    <property type="entry name" value="DCP2_BoxA_sf"/>
</dbReference>
<dbReference type="GO" id="GO:0000184">
    <property type="term" value="P:nuclear-transcribed mRNA catabolic process, nonsense-mediated decay"/>
    <property type="evidence" value="ECO:0007669"/>
    <property type="project" value="InterPro"/>
</dbReference>
<protein>
    <submittedName>
        <fullName evidence="10">DCP2-domain-containing protein</fullName>
    </submittedName>
</protein>
<evidence type="ECO:0000256" key="5">
    <source>
        <dbReference type="ARBA" id="ARBA00022723"/>
    </source>
</evidence>
<accession>A0A4P9Y750</accession>
<evidence type="ECO:0000313" key="10">
    <source>
        <dbReference type="EMBL" id="RKP14875.1"/>
    </source>
</evidence>
<evidence type="ECO:0000256" key="6">
    <source>
        <dbReference type="ARBA" id="ARBA00022801"/>
    </source>
</evidence>
<evidence type="ECO:0000256" key="3">
    <source>
        <dbReference type="ARBA" id="ARBA00005279"/>
    </source>
</evidence>
<keyword evidence="6" id="KW-0378">Hydrolase</keyword>
<dbReference type="Proteomes" id="UP000267251">
    <property type="component" value="Unassembled WGS sequence"/>
</dbReference>
<dbReference type="Pfam" id="PF00293">
    <property type="entry name" value="NUDIX"/>
    <property type="match status" value="1"/>
</dbReference>
<dbReference type="Pfam" id="PF05026">
    <property type="entry name" value="DCP2"/>
    <property type="match status" value="1"/>
</dbReference>
<dbReference type="InterPro" id="IPR044099">
    <property type="entry name" value="Dcp2_NUDIX"/>
</dbReference>
<comment type="subcellular location">
    <subcellularLocation>
        <location evidence="2">Cytoplasm</location>
    </subcellularLocation>
</comment>
<dbReference type="PROSITE" id="PS00893">
    <property type="entry name" value="NUDIX_BOX"/>
    <property type="match status" value="1"/>
</dbReference>
<organism evidence="10 11">
    <name type="scientific">Piptocephalis cylindrospora</name>
    <dbReference type="NCBI Taxonomy" id="1907219"/>
    <lineage>
        <taxon>Eukaryota</taxon>
        <taxon>Fungi</taxon>
        <taxon>Fungi incertae sedis</taxon>
        <taxon>Zoopagomycota</taxon>
        <taxon>Zoopagomycotina</taxon>
        <taxon>Zoopagomycetes</taxon>
        <taxon>Zoopagales</taxon>
        <taxon>Piptocephalidaceae</taxon>
        <taxon>Piptocephalis</taxon>
    </lineage>
</organism>
<dbReference type="SMART" id="SM01125">
    <property type="entry name" value="DCP2"/>
    <property type="match status" value="1"/>
</dbReference>
<keyword evidence="4" id="KW-0963">Cytoplasm</keyword>
<keyword evidence="5" id="KW-0479">Metal-binding</keyword>
<dbReference type="Gene3D" id="3.90.79.10">
    <property type="entry name" value="Nucleoside Triphosphate Pyrophosphohydrolase"/>
    <property type="match status" value="1"/>
</dbReference>
<dbReference type="OrthoDB" id="18996at2759"/>
<dbReference type="InterPro" id="IPR007722">
    <property type="entry name" value="DCP2_BoxA"/>
</dbReference>
<dbReference type="EMBL" id="KZ987781">
    <property type="protein sequence ID" value="RKP14875.1"/>
    <property type="molecule type" value="Genomic_DNA"/>
</dbReference>
<sequence length="227" mass="26676">MSFEHATIAEVLDDLAARFLINVPDAELASLERIHFQIEQAHWYYEDFVREQNTRLPSHSLRTFASLFFRHCPLLAPWREGHEEAYEAFLQYKYRVPVCGAILLNSTLDRVLLVKGWSARAGWGFPRGKINQEELDVDCAVREVMEETGFDLGPWIRPEAYIERSVREQRVKLFVVEGIPEDTPFIPQTRKEISKIEWHRIQDLPVHSRDREKGVYNRFYMVVPFVA</sequence>
<evidence type="ECO:0000256" key="7">
    <source>
        <dbReference type="ARBA" id="ARBA00022884"/>
    </source>
</evidence>
<dbReference type="GO" id="GO:0140933">
    <property type="term" value="F:5'-(N(7)-methylguanosine 5'-triphospho)-[mRNA] hydrolase activity"/>
    <property type="evidence" value="ECO:0007669"/>
    <property type="project" value="InterPro"/>
</dbReference>
<evidence type="ECO:0000259" key="9">
    <source>
        <dbReference type="PROSITE" id="PS51462"/>
    </source>
</evidence>
<dbReference type="PANTHER" id="PTHR23114">
    <property type="entry name" value="M7GPPPN-MRNA HYDROLASE"/>
    <property type="match status" value="1"/>
</dbReference>
<dbReference type="GO" id="GO:0000290">
    <property type="term" value="P:deadenylation-dependent decapping of nuclear-transcribed mRNA"/>
    <property type="evidence" value="ECO:0007669"/>
    <property type="project" value="InterPro"/>
</dbReference>
<dbReference type="CDD" id="cd03672">
    <property type="entry name" value="NUDIX_Dcp2p_Nudt20"/>
    <property type="match status" value="1"/>
</dbReference>
<evidence type="ECO:0000313" key="11">
    <source>
        <dbReference type="Proteomes" id="UP000267251"/>
    </source>
</evidence>
<evidence type="ECO:0000256" key="1">
    <source>
        <dbReference type="ARBA" id="ARBA00001936"/>
    </source>
</evidence>
<dbReference type="GO" id="GO:0003723">
    <property type="term" value="F:RNA binding"/>
    <property type="evidence" value="ECO:0007669"/>
    <property type="project" value="UniProtKB-KW"/>
</dbReference>
<dbReference type="SUPFAM" id="SSF55811">
    <property type="entry name" value="Nudix"/>
    <property type="match status" value="1"/>
</dbReference>
<gene>
    <name evidence="10" type="ORF">BJ684DRAFT_7900</name>
</gene>
<evidence type="ECO:0000256" key="4">
    <source>
        <dbReference type="ARBA" id="ARBA00022490"/>
    </source>
</evidence>
<keyword evidence="8" id="KW-0464">Manganese</keyword>